<reference evidence="8 9" key="1">
    <citation type="submission" date="2016-04" db="EMBL/GenBank/DDBJ databases">
        <title>A degradative enzymes factory behind the ericoid mycorrhizal symbiosis.</title>
        <authorList>
            <consortium name="DOE Joint Genome Institute"/>
            <person name="Martino E."/>
            <person name="Morin E."/>
            <person name="Grelet G."/>
            <person name="Kuo A."/>
            <person name="Kohler A."/>
            <person name="Daghino S."/>
            <person name="Barry K."/>
            <person name="Choi C."/>
            <person name="Cichocki N."/>
            <person name="Clum A."/>
            <person name="Copeland A."/>
            <person name="Hainaut M."/>
            <person name="Haridas S."/>
            <person name="Labutti K."/>
            <person name="Lindquist E."/>
            <person name="Lipzen A."/>
            <person name="Khouja H.-R."/>
            <person name="Murat C."/>
            <person name="Ohm R."/>
            <person name="Olson A."/>
            <person name="Spatafora J."/>
            <person name="Veneault-Fourrey C."/>
            <person name="Henrissat B."/>
            <person name="Grigoriev I."/>
            <person name="Martin F."/>
            <person name="Perotto S."/>
        </authorList>
    </citation>
    <scope>NUCLEOTIDE SEQUENCE [LARGE SCALE GENOMIC DNA]</scope>
    <source>
        <strain evidence="8 9">F</strain>
    </source>
</reference>
<proteinExistence type="predicted"/>
<evidence type="ECO:0000313" key="8">
    <source>
        <dbReference type="EMBL" id="PMD37189.1"/>
    </source>
</evidence>
<dbReference type="EMBL" id="KZ613949">
    <property type="protein sequence ID" value="PMD37189.1"/>
    <property type="molecule type" value="Genomic_DNA"/>
</dbReference>
<feature type="transmembrane region" description="Helical" evidence="6">
    <location>
        <begin position="461"/>
        <end position="481"/>
    </location>
</feature>
<dbReference type="GO" id="GO:0022857">
    <property type="term" value="F:transmembrane transporter activity"/>
    <property type="evidence" value="ECO:0007669"/>
    <property type="project" value="InterPro"/>
</dbReference>
<keyword evidence="9" id="KW-1185">Reference proteome</keyword>
<evidence type="ECO:0000256" key="6">
    <source>
        <dbReference type="SAM" id="Phobius"/>
    </source>
</evidence>
<feature type="transmembrane region" description="Helical" evidence="6">
    <location>
        <begin position="97"/>
        <end position="117"/>
    </location>
</feature>
<feature type="transmembrane region" description="Helical" evidence="6">
    <location>
        <begin position="332"/>
        <end position="356"/>
    </location>
</feature>
<dbReference type="PANTHER" id="PTHR23507">
    <property type="entry name" value="ZGC:174356"/>
    <property type="match status" value="1"/>
</dbReference>
<feature type="transmembrane region" description="Helical" evidence="6">
    <location>
        <begin position="37"/>
        <end position="58"/>
    </location>
</feature>
<evidence type="ECO:0000259" key="7">
    <source>
        <dbReference type="PROSITE" id="PS50850"/>
    </source>
</evidence>
<evidence type="ECO:0000256" key="1">
    <source>
        <dbReference type="ARBA" id="ARBA00004141"/>
    </source>
</evidence>
<dbReference type="Gene3D" id="1.20.1250.20">
    <property type="entry name" value="MFS general substrate transporter like domains"/>
    <property type="match status" value="1"/>
</dbReference>
<keyword evidence="2 6" id="KW-0812">Transmembrane</keyword>
<dbReference type="SUPFAM" id="SSF103473">
    <property type="entry name" value="MFS general substrate transporter"/>
    <property type="match status" value="1"/>
</dbReference>
<dbReference type="GO" id="GO:0016020">
    <property type="term" value="C:membrane"/>
    <property type="evidence" value="ECO:0007669"/>
    <property type="project" value="UniProtKB-SubCell"/>
</dbReference>
<dbReference type="InterPro" id="IPR036259">
    <property type="entry name" value="MFS_trans_sf"/>
</dbReference>
<dbReference type="InterPro" id="IPR020846">
    <property type="entry name" value="MFS_dom"/>
</dbReference>
<dbReference type="Proteomes" id="UP000235786">
    <property type="component" value="Unassembled WGS sequence"/>
</dbReference>
<gene>
    <name evidence="8" type="ORF">L207DRAFT_555786</name>
</gene>
<comment type="subcellular location">
    <subcellularLocation>
        <location evidence="1">Membrane</location>
        <topology evidence="1">Multi-pass membrane protein</topology>
    </subcellularLocation>
</comment>
<feature type="transmembrane region" description="Helical" evidence="6">
    <location>
        <begin position="393"/>
        <end position="414"/>
    </location>
</feature>
<name>A0A2J6RF98_HYAVF</name>
<feature type="transmembrane region" description="Helical" evidence="6">
    <location>
        <begin position="195"/>
        <end position="215"/>
    </location>
</feature>
<feature type="transmembrane region" description="Helical" evidence="6">
    <location>
        <begin position="426"/>
        <end position="449"/>
    </location>
</feature>
<accession>A0A2J6RF98</accession>
<protein>
    <submittedName>
        <fullName evidence="8">MFS general substrate transporter</fullName>
    </submittedName>
</protein>
<evidence type="ECO:0000256" key="3">
    <source>
        <dbReference type="ARBA" id="ARBA00022989"/>
    </source>
</evidence>
<dbReference type="PANTHER" id="PTHR23507:SF1">
    <property type="entry name" value="FI18259P1-RELATED"/>
    <property type="match status" value="1"/>
</dbReference>
<evidence type="ECO:0000256" key="5">
    <source>
        <dbReference type="SAM" id="MobiDB-lite"/>
    </source>
</evidence>
<dbReference type="PROSITE" id="PS50850">
    <property type="entry name" value="MFS"/>
    <property type="match status" value="1"/>
</dbReference>
<feature type="transmembrane region" description="Helical" evidence="6">
    <location>
        <begin position="129"/>
        <end position="151"/>
    </location>
</feature>
<dbReference type="AlphaFoldDB" id="A0A2J6RF98"/>
<feature type="transmembrane region" description="Helical" evidence="6">
    <location>
        <begin position="157"/>
        <end position="183"/>
    </location>
</feature>
<feature type="transmembrane region" description="Helical" evidence="6">
    <location>
        <begin position="221"/>
        <end position="244"/>
    </location>
</feature>
<feature type="region of interest" description="Disordered" evidence="5">
    <location>
        <begin position="1"/>
        <end position="22"/>
    </location>
</feature>
<feature type="domain" description="Major facilitator superfamily (MFS) profile" evidence="7">
    <location>
        <begin position="38"/>
        <end position="487"/>
    </location>
</feature>
<dbReference type="OrthoDB" id="3026777at2759"/>
<dbReference type="Pfam" id="PF07690">
    <property type="entry name" value="MFS_1"/>
    <property type="match status" value="1"/>
</dbReference>
<keyword evidence="4 6" id="KW-0472">Membrane</keyword>
<evidence type="ECO:0000256" key="2">
    <source>
        <dbReference type="ARBA" id="ARBA00022692"/>
    </source>
</evidence>
<sequence>MARDHDISEESTPMLGARDEDHPPPSKYWFQVQRPRTIAILLSLLIFILCIAASLLTVPTTRILEDALCHIHYDVEGTADIDEKLCKDDAIQSQLAYLNGLVSMLEAVVGLLVAFPYGVLSDRIGRKPVFLLCMGGTMLNVTWNFAILRFWRTIPVQFIVVAPLFLVIGGGYTVIIAVLYSIAADVESDAHRASAFFLMSFAFLSGNMVGTLLASKLMTIFSAWAPLLLAYVMIPLGTSVMIFIPETLQAKPEVHIVEPTGKANILSSFKSQAKKALTHGAKYLSMLKSISLVMVMFTYLTHWPSIIARGQFFVQYFSKRFDWELANTGYLLALRGGVSIFMLLVALPGISSLLLSSKFRMTVPKKDLALAQFSILAITIGALLAGGNNVPTVISGIIIGTLGDGISPLCRSLATSFVDSRHTSSLYVLIGVVETIGMMYAGPALAWLFTTGMKMKGLWLGLPYFWLATLSGLSTLGLCFVKLPKESVKLEEEDALLSDGDDSNLLRDDEVQIWASVNDR</sequence>
<feature type="transmembrane region" description="Helical" evidence="6">
    <location>
        <begin position="368"/>
        <end position="387"/>
    </location>
</feature>
<organism evidence="8 9">
    <name type="scientific">Hyaloscypha variabilis (strain UAMH 11265 / GT02V1 / F)</name>
    <name type="common">Meliniomyces variabilis</name>
    <dbReference type="NCBI Taxonomy" id="1149755"/>
    <lineage>
        <taxon>Eukaryota</taxon>
        <taxon>Fungi</taxon>
        <taxon>Dikarya</taxon>
        <taxon>Ascomycota</taxon>
        <taxon>Pezizomycotina</taxon>
        <taxon>Leotiomycetes</taxon>
        <taxon>Helotiales</taxon>
        <taxon>Hyaloscyphaceae</taxon>
        <taxon>Hyaloscypha</taxon>
        <taxon>Hyaloscypha variabilis</taxon>
    </lineage>
</organism>
<dbReference type="InterPro" id="IPR011701">
    <property type="entry name" value="MFS"/>
</dbReference>
<evidence type="ECO:0000313" key="9">
    <source>
        <dbReference type="Proteomes" id="UP000235786"/>
    </source>
</evidence>
<keyword evidence="3 6" id="KW-1133">Transmembrane helix</keyword>
<feature type="transmembrane region" description="Helical" evidence="6">
    <location>
        <begin position="292"/>
        <end position="312"/>
    </location>
</feature>
<evidence type="ECO:0000256" key="4">
    <source>
        <dbReference type="ARBA" id="ARBA00023136"/>
    </source>
</evidence>